<dbReference type="PROSITE" id="PS51873">
    <property type="entry name" value="TRIAD"/>
    <property type="match status" value="1"/>
</dbReference>
<evidence type="ECO:0000259" key="15">
    <source>
        <dbReference type="PROSITE" id="PS50089"/>
    </source>
</evidence>
<evidence type="ECO:0000256" key="6">
    <source>
        <dbReference type="ARBA" id="ARBA00012251"/>
    </source>
</evidence>
<comment type="pathway">
    <text evidence="4">Protein modification; protein ubiquitination.</text>
</comment>
<dbReference type="GO" id="GO:0061630">
    <property type="term" value="F:ubiquitin protein ligase activity"/>
    <property type="evidence" value="ECO:0007669"/>
    <property type="project" value="UniProtKB-EC"/>
</dbReference>
<dbReference type="Pfam" id="PF13923">
    <property type="entry name" value="zf-C3HC4_2"/>
    <property type="match status" value="1"/>
</dbReference>
<dbReference type="PROSITE" id="PS50089">
    <property type="entry name" value="ZF_RING_2"/>
    <property type="match status" value="1"/>
</dbReference>
<evidence type="ECO:0000256" key="5">
    <source>
        <dbReference type="ARBA" id="ARBA00005884"/>
    </source>
</evidence>
<keyword evidence="8" id="KW-0479">Metal-binding</keyword>
<dbReference type="PANTHER" id="PTHR11685">
    <property type="entry name" value="RBR FAMILY RING FINGER AND IBR DOMAIN-CONTAINING"/>
    <property type="match status" value="1"/>
</dbReference>
<dbReference type="SMART" id="SM00647">
    <property type="entry name" value="IBR"/>
    <property type="match status" value="2"/>
</dbReference>
<dbReference type="FunFam" id="1.20.120.1750:FF:000027">
    <property type="entry name" value="RBR-type E3 ubiquitin transferase"/>
    <property type="match status" value="1"/>
</dbReference>
<keyword evidence="10 13" id="KW-0863">Zinc-finger</keyword>
<dbReference type="InterPro" id="IPR013083">
    <property type="entry name" value="Znf_RING/FYVE/PHD"/>
</dbReference>
<keyword evidence="18" id="KW-1185">Reference proteome</keyword>
<dbReference type="AlphaFoldDB" id="A0AAD4XXD9"/>
<dbReference type="FunFam" id="3.30.40.10:FF:000019">
    <property type="entry name" value="RBR-type E3 ubiquitin transferase"/>
    <property type="match status" value="1"/>
</dbReference>
<dbReference type="EC" id="2.3.2.31" evidence="6"/>
<dbReference type="CDD" id="cd20346">
    <property type="entry name" value="BRcat_RBR_ANKIB1"/>
    <property type="match status" value="1"/>
</dbReference>
<evidence type="ECO:0000256" key="11">
    <source>
        <dbReference type="ARBA" id="ARBA00022786"/>
    </source>
</evidence>
<evidence type="ECO:0000256" key="1">
    <source>
        <dbReference type="ARBA" id="ARBA00001798"/>
    </source>
</evidence>
<evidence type="ECO:0000256" key="2">
    <source>
        <dbReference type="ARBA" id="ARBA00001947"/>
    </source>
</evidence>
<comment type="similarity">
    <text evidence="5">Belongs to the RBR family. Ariadne subfamily.</text>
</comment>
<feature type="region of interest" description="Disordered" evidence="14">
    <location>
        <begin position="1"/>
        <end position="42"/>
    </location>
</feature>
<gene>
    <name evidence="17" type="ORF">MKW98_028487</name>
</gene>
<comment type="cofactor">
    <cofactor evidence="2">
        <name>Zn(2+)</name>
        <dbReference type="ChEBI" id="CHEBI:29105"/>
    </cofactor>
</comment>
<keyword evidence="12" id="KW-0862">Zinc</keyword>
<dbReference type="Proteomes" id="UP001202328">
    <property type="component" value="Unassembled WGS sequence"/>
</dbReference>
<evidence type="ECO:0000313" key="18">
    <source>
        <dbReference type="Proteomes" id="UP001202328"/>
    </source>
</evidence>
<dbReference type="Pfam" id="PF01485">
    <property type="entry name" value="IBR"/>
    <property type="match status" value="1"/>
</dbReference>
<evidence type="ECO:0000256" key="12">
    <source>
        <dbReference type="ARBA" id="ARBA00022833"/>
    </source>
</evidence>
<reference evidence="17" key="1">
    <citation type="submission" date="2022-04" db="EMBL/GenBank/DDBJ databases">
        <title>A functionally conserved STORR gene fusion in Papaver species that diverged 16.8 million years ago.</title>
        <authorList>
            <person name="Catania T."/>
        </authorList>
    </citation>
    <scope>NUCLEOTIDE SEQUENCE</scope>
    <source>
        <strain evidence="17">S-188037</strain>
    </source>
</reference>
<evidence type="ECO:0000256" key="9">
    <source>
        <dbReference type="ARBA" id="ARBA00022737"/>
    </source>
</evidence>
<protein>
    <recommendedName>
        <fullName evidence="6">RBR-type E3 ubiquitin transferase</fullName>
        <ecNumber evidence="6">2.3.2.31</ecNumber>
    </recommendedName>
</protein>
<keyword evidence="11" id="KW-0833">Ubl conjugation pathway</keyword>
<dbReference type="InterPro" id="IPR002867">
    <property type="entry name" value="IBR_dom"/>
</dbReference>
<dbReference type="Gene3D" id="3.30.40.10">
    <property type="entry name" value="Zinc/RING finger domain, C3HC4 (zinc finger)"/>
    <property type="match status" value="1"/>
</dbReference>
<dbReference type="InterPro" id="IPR031127">
    <property type="entry name" value="E3_UB_ligase_RBR"/>
</dbReference>
<evidence type="ECO:0000256" key="8">
    <source>
        <dbReference type="ARBA" id="ARBA00022723"/>
    </source>
</evidence>
<evidence type="ECO:0000256" key="13">
    <source>
        <dbReference type="PROSITE-ProRule" id="PRU00175"/>
    </source>
</evidence>
<evidence type="ECO:0000256" key="3">
    <source>
        <dbReference type="ARBA" id="ARBA00003976"/>
    </source>
</evidence>
<evidence type="ECO:0000256" key="4">
    <source>
        <dbReference type="ARBA" id="ARBA00004906"/>
    </source>
</evidence>
<dbReference type="Gene3D" id="1.20.120.1750">
    <property type="match status" value="1"/>
</dbReference>
<comment type="catalytic activity">
    <reaction evidence="1">
        <text>[E2 ubiquitin-conjugating enzyme]-S-ubiquitinyl-L-cysteine + [acceptor protein]-L-lysine = [E2 ubiquitin-conjugating enzyme]-L-cysteine + [acceptor protein]-N(6)-ubiquitinyl-L-lysine.</text>
        <dbReference type="EC" id="2.3.2.31"/>
    </reaction>
</comment>
<proteinExistence type="inferred from homology"/>
<dbReference type="InterPro" id="IPR044066">
    <property type="entry name" value="TRIAD_supradom"/>
</dbReference>
<evidence type="ECO:0000256" key="7">
    <source>
        <dbReference type="ARBA" id="ARBA00022679"/>
    </source>
</evidence>
<evidence type="ECO:0000313" key="17">
    <source>
        <dbReference type="EMBL" id="KAI3955542.1"/>
    </source>
</evidence>
<comment type="caution">
    <text evidence="17">The sequence shown here is derived from an EMBL/GenBank/DDBJ whole genome shotgun (WGS) entry which is preliminary data.</text>
</comment>
<dbReference type="Pfam" id="PF22191">
    <property type="entry name" value="IBR_1"/>
    <property type="match status" value="1"/>
</dbReference>
<sequence length="511" mass="59226">MGSDDEYSSSKSDSDVEETLDDDESGEFEFSDDDLDIPDDVKDTLDFDDDRQKKIYNVLTEKDIRKRQEEDITHTSVGLSISRASATILLRHYNWYVNEAMDAWIVNEEKVRKDVGLLENQLVAIQSAENIIQCPICSDNFRRDGMSTTTCGHLFCNSCWTQYLRIKINEGPGCLKMRCPEPSCGVAVGQDMINELVSDKDKDKYCSYLLRSYVENQRTIKWCPGPGCEYAVDFLPDGSSYDVVCNSEHRFCWNCLDDAHRPVDCDTVGKWAMQNSNKSVNVTWILVNSKSCPKCKRPIQKYEGCMHMTCFCGFEFCWLCLGKWSTHEENYDLCNVYEKAKAEGAYDEEEEIKKKAKDYLDRYAFFYERFVENQKSRLKAIESLKKMLSQDITSLTTQFKFIIDAWRQIIECRRVLKWTCVYEYYIPESDCAKKNLFGYLQGEAESWLEKLHQCAEKELKSYLKENNATKDFNPENDALNPSRIKLLQQTKATGTYFENLVRALENGLDSQ</sequence>
<dbReference type="GO" id="GO:0008270">
    <property type="term" value="F:zinc ion binding"/>
    <property type="evidence" value="ECO:0007669"/>
    <property type="project" value="UniProtKB-KW"/>
</dbReference>
<evidence type="ECO:0000259" key="16">
    <source>
        <dbReference type="PROSITE" id="PS51873"/>
    </source>
</evidence>
<dbReference type="SUPFAM" id="SSF57850">
    <property type="entry name" value="RING/U-box"/>
    <property type="match status" value="3"/>
</dbReference>
<keyword evidence="7" id="KW-0808">Transferase</keyword>
<organism evidence="17 18">
    <name type="scientific">Papaver atlanticum</name>
    <dbReference type="NCBI Taxonomy" id="357466"/>
    <lineage>
        <taxon>Eukaryota</taxon>
        <taxon>Viridiplantae</taxon>
        <taxon>Streptophyta</taxon>
        <taxon>Embryophyta</taxon>
        <taxon>Tracheophyta</taxon>
        <taxon>Spermatophyta</taxon>
        <taxon>Magnoliopsida</taxon>
        <taxon>Ranunculales</taxon>
        <taxon>Papaveraceae</taxon>
        <taxon>Papaveroideae</taxon>
        <taxon>Papaver</taxon>
    </lineage>
</organism>
<keyword evidence="9" id="KW-0677">Repeat</keyword>
<feature type="domain" description="RING-type" evidence="15">
    <location>
        <begin position="134"/>
        <end position="180"/>
    </location>
</feature>
<dbReference type="EMBL" id="JAJJMB010001750">
    <property type="protein sequence ID" value="KAI3955542.1"/>
    <property type="molecule type" value="Genomic_DNA"/>
</dbReference>
<dbReference type="InterPro" id="IPR001841">
    <property type="entry name" value="Znf_RING"/>
</dbReference>
<feature type="domain" description="RING-type" evidence="16">
    <location>
        <begin position="130"/>
        <end position="338"/>
    </location>
</feature>
<accession>A0AAD4XXD9</accession>
<name>A0AAD4XXD9_9MAGN</name>
<evidence type="ECO:0000256" key="14">
    <source>
        <dbReference type="SAM" id="MobiDB-lite"/>
    </source>
</evidence>
<feature type="compositionally biased region" description="Acidic residues" evidence="14">
    <location>
        <begin position="15"/>
        <end position="38"/>
    </location>
</feature>
<dbReference type="GO" id="GO:0016567">
    <property type="term" value="P:protein ubiquitination"/>
    <property type="evidence" value="ECO:0007669"/>
    <property type="project" value="InterPro"/>
</dbReference>
<comment type="function">
    <text evidence="3">Might act as an E3 ubiquitin-protein ligase, or as part of E3 complex, which accepts ubiquitin from specific E2 ubiquitin-conjugating enzymes and then transfers it to substrates.</text>
</comment>
<evidence type="ECO:0000256" key="10">
    <source>
        <dbReference type="ARBA" id="ARBA00022771"/>
    </source>
</evidence>